<keyword evidence="2" id="KW-1185">Reference proteome</keyword>
<sequence>MEGLVSSRLVLRKNQREKRDEQGCDQLLYPLLHSYWLIYEPITAGLSTCFLSLHIRYYPSIPRLQPNAVMPTYQRCQRYLPCTA</sequence>
<protein>
    <submittedName>
        <fullName evidence="1">Uncharacterized protein</fullName>
    </submittedName>
</protein>
<comment type="caution">
    <text evidence="1">The sequence shown here is derived from an EMBL/GenBank/DDBJ whole genome shotgun (WGS) entry which is preliminary data.</text>
</comment>
<dbReference type="AlphaFoldDB" id="A0A5B7JNC8"/>
<dbReference type="EMBL" id="VSRR010104084">
    <property type="protein sequence ID" value="MPC95953.1"/>
    <property type="molecule type" value="Genomic_DNA"/>
</dbReference>
<evidence type="ECO:0000313" key="1">
    <source>
        <dbReference type="EMBL" id="MPC95953.1"/>
    </source>
</evidence>
<gene>
    <name evidence="1" type="ORF">E2C01_091183</name>
</gene>
<proteinExistence type="predicted"/>
<reference evidence="1 2" key="1">
    <citation type="submission" date="2019-05" db="EMBL/GenBank/DDBJ databases">
        <title>Another draft genome of Portunus trituberculatus and its Hox gene families provides insights of decapod evolution.</title>
        <authorList>
            <person name="Jeong J.-H."/>
            <person name="Song I."/>
            <person name="Kim S."/>
            <person name="Choi T."/>
            <person name="Kim D."/>
            <person name="Ryu S."/>
            <person name="Kim W."/>
        </authorList>
    </citation>
    <scope>NUCLEOTIDE SEQUENCE [LARGE SCALE GENOMIC DNA]</scope>
    <source>
        <tissue evidence="1">Muscle</tissue>
    </source>
</reference>
<evidence type="ECO:0000313" key="2">
    <source>
        <dbReference type="Proteomes" id="UP000324222"/>
    </source>
</evidence>
<name>A0A5B7JNC8_PORTR</name>
<organism evidence="1 2">
    <name type="scientific">Portunus trituberculatus</name>
    <name type="common">Swimming crab</name>
    <name type="synonym">Neptunus trituberculatus</name>
    <dbReference type="NCBI Taxonomy" id="210409"/>
    <lineage>
        <taxon>Eukaryota</taxon>
        <taxon>Metazoa</taxon>
        <taxon>Ecdysozoa</taxon>
        <taxon>Arthropoda</taxon>
        <taxon>Crustacea</taxon>
        <taxon>Multicrustacea</taxon>
        <taxon>Malacostraca</taxon>
        <taxon>Eumalacostraca</taxon>
        <taxon>Eucarida</taxon>
        <taxon>Decapoda</taxon>
        <taxon>Pleocyemata</taxon>
        <taxon>Brachyura</taxon>
        <taxon>Eubrachyura</taxon>
        <taxon>Portunoidea</taxon>
        <taxon>Portunidae</taxon>
        <taxon>Portuninae</taxon>
        <taxon>Portunus</taxon>
    </lineage>
</organism>
<dbReference type="Proteomes" id="UP000324222">
    <property type="component" value="Unassembled WGS sequence"/>
</dbReference>
<accession>A0A5B7JNC8</accession>